<dbReference type="InterPro" id="IPR013525">
    <property type="entry name" value="ABC2_TM"/>
</dbReference>
<gene>
    <name evidence="9" type="ORF">H9L10_04210</name>
</gene>
<feature type="transmembrane region" description="Helical" evidence="6">
    <location>
        <begin position="90"/>
        <end position="111"/>
    </location>
</feature>
<feature type="transmembrane region" description="Helical" evidence="6">
    <location>
        <begin position="131"/>
        <end position="156"/>
    </location>
</feature>
<keyword evidence="6" id="KW-0813">Transport</keyword>
<keyword evidence="4 6" id="KW-0472">Membrane</keyword>
<dbReference type="PANTHER" id="PTHR43229:SF2">
    <property type="entry name" value="NODULATION PROTEIN J"/>
    <property type="match status" value="1"/>
</dbReference>
<dbReference type="PRINTS" id="PR00164">
    <property type="entry name" value="ABC2TRNSPORT"/>
</dbReference>
<evidence type="ECO:0000256" key="5">
    <source>
        <dbReference type="ARBA" id="ARBA00023251"/>
    </source>
</evidence>
<feature type="region of interest" description="Disordered" evidence="7">
    <location>
        <begin position="1"/>
        <end position="22"/>
    </location>
</feature>
<dbReference type="InterPro" id="IPR051784">
    <property type="entry name" value="Nod_factor_ABC_transporter"/>
</dbReference>
<accession>A0A7G9R3S8</accession>
<sequence length="280" mass="29944">MRADATQTAPPSGRLQPGPRPAMRLGERVRAATGHHLRVYRRTWRGSVISRFLSPLFFLAAMGLGLGALVDAGSGGVGQQSYLQFVVPGIVAYQAALLGFGDATYPVLGYIKWNRMYAATLATPLGVTDILLGHLSVLAANLAVATAIFVGVSALFGAFASWWVLLAVPVGLLTGLAFAVPTFAISATIETDNVFGILYRFVLTPVLLFSGTFFPLEQLPGWLRPMAWLTPLGHGVVLTRDAALGRWPGPVALVHLLVIVVVIAVGWVLAHRQLTRRLLS</sequence>
<dbReference type="Pfam" id="PF01061">
    <property type="entry name" value="ABC2_membrane"/>
    <property type="match status" value="1"/>
</dbReference>
<dbReference type="AlphaFoldDB" id="A0A7G9R3S8"/>
<dbReference type="RefSeq" id="WP_166097640.1">
    <property type="nucleotide sequence ID" value="NZ_BMMY01000001.1"/>
</dbReference>
<proteinExistence type="inferred from homology"/>
<dbReference type="GO" id="GO:0046677">
    <property type="term" value="P:response to antibiotic"/>
    <property type="evidence" value="ECO:0007669"/>
    <property type="project" value="UniProtKB-KW"/>
</dbReference>
<keyword evidence="6" id="KW-1003">Cell membrane</keyword>
<dbReference type="PROSITE" id="PS51012">
    <property type="entry name" value="ABC_TM2"/>
    <property type="match status" value="1"/>
</dbReference>
<feature type="transmembrane region" description="Helical" evidence="6">
    <location>
        <begin position="252"/>
        <end position="270"/>
    </location>
</feature>
<dbReference type="InterPro" id="IPR047817">
    <property type="entry name" value="ABC2_TM_bact-type"/>
</dbReference>
<name>A0A7G9R3S8_9MICO</name>
<evidence type="ECO:0000313" key="9">
    <source>
        <dbReference type="EMBL" id="QNN50253.1"/>
    </source>
</evidence>
<evidence type="ECO:0000256" key="7">
    <source>
        <dbReference type="SAM" id="MobiDB-lite"/>
    </source>
</evidence>
<dbReference type="GO" id="GO:0043190">
    <property type="term" value="C:ATP-binding cassette (ABC) transporter complex"/>
    <property type="evidence" value="ECO:0007669"/>
    <property type="project" value="InterPro"/>
</dbReference>
<feature type="transmembrane region" description="Helical" evidence="6">
    <location>
        <begin position="197"/>
        <end position="216"/>
    </location>
</feature>
<reference evidence="9 10" key="1">
    <citation type="submission" date="2020-08" db="EMBL/GenBank/DDBJ databases">
        <title>Genome sequence of Phycicoccus endophyticus JCM 31784T.</title>
        <authorList>
            <person name="Hyun D.-W."/>
            <person name="Bae J.-W."/>
        </authorList>
    </citation>
    <scope>NUCLEOTIDE SEQUENCE [LARGE SCALE GENOMIC DNA]</scope>
    <source>
        <strain evidence="9 10">JCM 31784</strain>
    </source>
</reference>
<dbReference type="InterPro" id="IPR000412">
    <property type="entry name" value="ABC_2_transport"/>
</dbReference>
<evidence type="ECO:0000259" key="8">
    <source>
        <dbReference type="PROSITE" id="PS51012"/>
    </source>
</evidence>
<dbReference type="PANTHER" id="PTHR43229">
    <property type="entry name" value="NODULATION PROTEIN J"/>
    <property type="match status" value="1"/>
</dbReference>
<protein>
    <recommendedName>
        <fullName evidence="6">Transport permease protein</fullName>
    </recommendedName>
</protein>
<feature type="compositionally biased region" description="Polar residues" evidence="7">
    <location>
        <begin position="1"/>
        <end position="10"/>
    </location>
</feature>
<evidence type="ECO:0000256" key="6">
    <source>
        <dbReference type="RuleBase" id="RU361157"/>
    </source>
</evidence>
<comment type="subcellular location">
    <subcellularLocation>
        <location evidence="6">Cell membrane</location>
        <topology evidence="6">Multi-pass membrane protein</topology>
    </subcellularLocation>
    <subcellularLocation>
        <location evidence="1">Membrane</location>
        <topology evidence="1">Multi-pass membrane protein</topology>
    </subcellularLocation>
</comment>
<evidence type="ECO:0000256" key="3">
    <source>
        <dbReference type="ARBA" id="ARBA00022989"/>
    </source>
</evidence>
<feature type="domain" description="ABC transmembrane type-2" evidence="8">
    <location>
        <begin position="46"/>
        <end position="277"/>
    </location>
</feature>
<dbReference type="Proteomes" id="UP000515976">
    <property type="component" value="Chromosome"/>
</dbReference>
<dbReference type="PIRSF" id="PIRSF006648">
    <property type="entry name" value="DrrB"/>
    <property type="match status" value="1"/>
</dbReference>
<feature type="transmembrane region" description="Helical" evidence="6">
    <location>
        <begin position="162"/>
        <end position="185"/>
    </location>
</feature>
<evidence type="ECO:0000256" key="1">
    <source>
        <dbReference type="ARBA" id="ARBA00004141"/>
    </source>
</evidence>
<keyword evidence="10" id="KW-1185">Reference proteome</keyword>
<organism evidence="9 10">
    <name type="scientific">Phycicoccus endophyticus</name>
    <dbReference type="NCBI Taxonomy" id="1690220"/>
    <lineage>
        <taxon>Bacteria</taxon>
        <taxon>Bacillati</taxon>
        <taxon>Actinomycetota</taxon>
        <taxon>Actinomycetes</taxon>
        <taxon>Micrococcales</taxon>
        <taxon>Intrasporangiaceae</taxon>
        <taxon>Phycicoccus</taxon>
    </lineage>
</organism>
<dbReference type="EMBL" id="CP060712">
    <property type="protein sequence ID" value="QNN50253.1"/>
    <property type="molecule type" value="Genomic_DNA"/>
</dbReference>
<dbReference type="GO" id="GO:0140359">
    <property type="term" value="F:ABC-type transporter activity"/>
    <property type="evidence" value="ECO:0007669"/>
    <property type="project" value="InterPro"/>
</dbReference>
<evidence type="ECO:0000313" key="10">
    <source>
        <dbReference type="Proteomes" id="UP000515976"/>
    </source>
</evidence>
<keyword evidence="5" id="KW-0046">Antibiotic resistance</keyword>
<comment type="similarity">
    <text evidence="6">Belongs to the ABC-2 integral membrane protein family.</text>
</comment>
<keyword evidence="2 6" id="KW-0812">Transmembrane</keyword>
<keyword evidence="3 6" id="KW-1133">Transmembrane helix</keyword>
<dbReference type="KEGG" id="pei:H9L10_04210"/>
<evidence type="ECO:0000256" key="4">
    <source>
        <dbReference type="ARBA" id="ARBA00023136"/>
    </source>
</evidence>
<feature type="transmembrane region" description="Helical" evidence="6">
    <location>
        <begin position="48"/>
        <end position="70"/>
    </location>
</feature>
<evidence type="ECO:0000256" key="2">
    <source>
        <dbReference type="ARBA" id="ARBA00022692"/>
    </source>
</evidence>